<feature type="compositionally biased region" description="Polar residues" evidence="1">
    <location>
        <begin position="290"/>
        <end position="299"/>
    </location>
</feature>
<name>A0A6L2NPB3_TANCI</name>
<dbReference type="PANTHER" id="PTHR11439">
    <property type="entry name" value="GAG-POL-RELATED RETROTRANSPOSON"/>
    <property type="match status" value="1"/>
</dbReference>
<protein>
    <submittedName>
        <fullName evidence="5">Uncharacterized mitochondrial protein AtMg00810-like</fullName>
    </submittedName>
</protein>
<organism evidence="5">
    <name type="scientific">Tanacetum cinerariifolium</name>
    <name type="common">Dalmatian daisy</name>
    <name type="synonym">Chrysanthemum cinerariifolium</name>
    <dbReference type="NCBI Taxonomy" id="118510"/>
    <lineage>
        <taxon>Eukaryota</taxon>
        <taxon>Viridiplantae</taxon>
        <taxon>Streptophyta</taxon>
        <taxon>Embryophyta</taxon>
        <taxon>Tracheophyta</taxon>
        <taxon>Spermatophyta</taxon>
        <taxon>Magnoliopsida</taxon>
        <taxon>eudicotyledons</taxon>
        <taxon>Gunneridae</taxon>
        <taxon>Pentapetalae</taxon>
        <taxon>asterids</taxon>
        <taxon>campanulids</taxon>
        <taxon>Asterales</taxon>
        <taxon>Asteraceae</taxon>
        <taxon>Asteroideae</taxon>
        <taxon>Anthemideae</taxon>
        <taxon>Anthemidinae</taxon>
        <taxon>Tanacetum</taxon>
    </lineage>
</organism>
<dbReference type="Pfam" id="PF25597">
    <property type="entry name" value="SH3_retrovirus"/>
    <property type="match status" value="1"/>
</dbReference>
<evidence type="ECO:0000256" key="1">
    <source>
        <dbReference type="SAM" id="MobiDB-lite"/>
    </source>
</evidence>
<feature type="region of interest" description="Disordered" evidence="1">
    <location>
        <begin position="266"/>
        <end position="299"/>
    </location>
</feature>
<feature type="domain" description="Reverse transcriptase Ty1/copia-type" evidence="2">
    <location>
        <begin position="754"/>
        <end position="835"/>
    </location>
</feature>
<dbReference type="CDD" id="cd09272">
    <property type="entry name" value="RNase_HI_RT_Ty1"/>
    <property type="match status" value="1"/>
</dbReference>
<feature type="region of interest" description="Disordered" evidence="1">
    <location>
        <begin position="956"/>
        <end position="984"/>
    </location>
</feature>
<dbReference type="InterPro" id="IPR025724">
    <property type="entry name" value="GAG-pre-integrase_dom"/>
</dbReference>
<accession>A0A6L2NPB3</accession>
<proteinExistence type="predicted"/>
<dbReference type="Pfam" id="PF07727">
    <property type="entry name" value="RVT_2"/>
    <property type="match status" value="1"/>
</dbReference>
<sequence>LKNQLEESLKEKDDLKLKLGKFETSYKNLTNLVNSQISLKDKTGLGYNSQLNEKDFNNKSDVFESAYDSSVNESEEDNNQTNDRYKAGEGYHAVPHPYTGNFMPPRPDLSFAGLDASVLKSAISKTITSVHETETSASKTSKESIENPKSVRPNAPIIEDWESGSDDDYGIRPLIEQNKPSHVKINFVKSDENARKSLIEQRTYKQAENLEKSQNSKSDKRNWNGMMTQRLVITKSGKVPVNTAKQSSPRAAASTSTARYINTTATRPTMNGAKPSSNVFHKSHSPVRRTFNQRTTPKNSDLKETINTAKVNDVTTAGTKALVSAVQGNEEMLLSPQHAGFGDQYKMLLIISPKTMDHTCLKDLTMLIFKADSKIDDGFVAFEGSPKGGKMSGKCKIRTGKLDFKDVYFVKKLMFNLFSISQMCDKNNSILFTEIECLVLSPDFKLLDENQVLLKVSRENNMYSFDLKNVAHSEGLTCLFAKATIDESNLWHRRLGHIDFKTMNKLVKGNLVRGLPSKIFENDHTCVTCQKGKQHKASCKTRLVSSISQPLQIIEIVTKPHNKTPYELLIGRSPNLDFMRPFGCPVTILNTLDHLGKFVGKADEGFLVGYSINSKAFRVFNSRTRKVEENMHIRFLENKSNVAGRGIEINVNAGQVEQEKASDHEYILLPFMPSHSPLSSSIQSSDDKDANEALGKRDEGVSKGSGIDNQERFDSSTQDVNTADMPSLEETDIFDNVYDDRELGAEADSNKLELSTVVYVDDIIFESTKKSLCDEFEPMMHKRFQMSSIRDLTFFLGLQVKQKDDGIFTSQDRYVADILKKFDFTTVKTASTPIEPNKALIKDTEAEDVDVHLYRSMIRSLMYLTSSTSDIMFAVYACARDSSFDLEAFSDSDYVGASLDKKSTTRGCQYFGKRLISWQCKKQTIVANSTTKAEYVATASCYGQPPLSSPSRILTRQETKVPQPSSPTHTHVADEAASTDTSCQREHQLDQEVYMVVELGVVMVLAFDAIGYSFCPSLEMEIQKTVMAQTGTPKPILLL</sequence>
<evidence type="ECO:0000259" key="4">
    <source>
        <dbReference type="Pfam" id="PF25597"/>
    </source>
</evidence>
<feature type="region of interest" description="Disordered" evidence="1">
    <location>
        <begin position="677"/>
        <end position="726"/>
    </location>
</feature>
<dbReference type="PANTHER" id="PTHR11439:SF495">
    <property type="entry name" value="REVERSE TRANSCRIPTASE, RNA-DEPENDENT DNA POLYMERASE-RELATED"/>
    <property type="match status" value="1"/>
</dbReference>
<dbReference type="Pfam" id="PF13976">
    <property type="entry name" value="gag_pre-integrs"/>
    <property type="match status" value="1"/>
</dbReference>
<gene>
    <name evidence="5" type="ORF">Tci_058810</name>
</gene>
<feature type="non-terminal residue" evidence="5">
    <location>
        <position position="1"/>
    </location>
</feature>
<evidence type="ECO:0000259" key="2">
    <source>
        <dbReference type="Pfam" id="PF07727"/>
    </source>
</evidence>
<feature type="compositionally biased region" description="Basic and acidic residues" evidence="1">
    <location>
        <begin position="685"/>
        <end position="701"/>
    </location>
</feature>
<feature type="compositionally biased region" description="Polar residues" evidence="1">
    <location>
        <begin position="266"/>
        <end position="280"/>
    </location>
</feature>
<dbReference type="InterPro" id="IPR013103">
    <property type="entry name" value="RVT_2"/>
</dbReference>
<dbReference type="InterPro" id="IPR057670">
    <property type="entry name" value="SH3_retrovirus"/>
</dbReference>
<feature type="domain" description="GAG-pre-integrase" evidence="3">
    <location>
        <begin position="461"/>
        <end position="534"/>
    </location>
</feature>
<evidence type="ECO:0000313" key="5">
    <source>
        <dbReference type="EMBL" id="GEU86832.1"/>
    </source>
</evidence>
<reference evidence="5" key="1">
    <citation type="journal article" date="2019" name="Sci. Rep.">
        <title>Draft genome of Tanacetum cinerariifolium, the natural source of mosquito coil.</title>
        <authorList>
            <person name="Yamashiro T."/>
            <person name="Shiraishi A."/>
            <person name="Satake H."/>
            <person name="Nakayama K."/>
        </authorList>
    </citation>
    <scope>NUCLEOTIDE SEQUENCE</scope>
</reference>
<dbReference type="EMBL" id="BKCJ010009410">
    <property type="protein sequence ID" value="GEU86832.1"/>
    <property type="molecule type" value="Genomic_DNA"/>
</dbReference>
<feature type="compositionally biased region" description="Polar residues" evidence="1">
    <location>
        <begin position="956"/>
        <end position="969"/>
    </location>
</feature>
<feature type="region of interest" description="Disordered" evidence="1">
    <location>
        <begin position="132"/>
        <end position="165"/>
    </location>
</feature>
<dbReference type="AlphaFoldDB" id="A0A6L2NPB3"/>
<evidence type="ECO:0000259" key="3">
    <source>
        <dbReference type="Pfam" id="PF13976"/>
    </source>
</evidence>
<comment type="caution">
    <text evidence="5">The sequence shown here is derived from an EMBL/GenBank/DDBJ whole genome shotgun (WGS) entry which is preliminary data.</text>
</comment>
<feature type="domain" description="Retroviral polymerase SH3-like" evidence="4">
    <location>
        <begin position="584"/>
        <end position="640"/>
    </location>
</feature>